<dbReference type="AlphaFoldDB" id="A0A2P4NPW0"/>
<keyword evidence="2" id="KW-1185">Reference proteome</keyword>
<proteinExistence type="predicted"/>
<evidence type="ECO:0000313" key="1">
    <source>
        <dbReference type="EMBL" id="POG55173.1"/>
    </source>
</evidence>
<name>A0A2P4NPW0_RHIID</name>
<reference evidence="1 2" key="1">
    <citation type="journal article" date="2013" name="Proc. Natl. Acad. Sci. U.S.A.">
        <title>Genome of an arbuscular mycorrhizal fungus provides insight into the oldest plant symbiosis.</title>
        <authorList>
            <person name="Tisserant E."/>
            <person name="Malbreil M."/>
            <person name="Kuo A."/>
            <person name="Kohler A."/>
            <person name="Symeonidi A."/>
            <person name="Balestrini R."/>
            <person name="Charron P."/>
            <person name="Duensing N."/>
            <person name="Frei Dit Frey N."/>
            <person name="Gianinazzi-Pearson V."/>
            <person name="Gilbert L.B."/>
            <person name="Handa Y."/>
            <person name="Herr J.R."/>
            <person name="Hijri M."/>
            <person name="Koul R."/>
            <person name="Kawaguchi M."/>
            <person name="Krajinski F."/>
            <person name="Lammers P.J."/>
            <person name="Masclaux F.G."/>
            <person name="Murat C."/>
            <person name="Morin E."/>
            <person name="Ndikumana S."/>
            <person name="Pagni M."/>
            <person name="Petitpierre D."/>
            <person name="Requena N."/>
            <person name="Rosikiewicz P."/>
            <person name="Riley R."/>
            <person name="Saito K."/>
            <person name="San Clemente H."/>
            <person name="Shapiro H."/>
            <person name="van Tuinen D."/>
            <person name="Becard G."/>
            <person name="Bonfante P."/>
            <person name="Paszkowski U."/>
            <person name="Shachar-Hill Y.Y."/>
            <person name="Tuskan G.A."/>
            <person name="Young P.W."/>
            <person name="Sanders I.R."/>
            <person name="Henrissat B."/>
            <person name="Rensing S.A."/>
            <person name="Grigoriev I.V."/>
            <person name="Corradi N."/>
            <person name="Roux C."/>
            <person name="Martin F."/>
        </authorList>
    </citation>
    <scope>NUCLEOTIDE SEQUENCE [LARGE SCALE GENOMIC DNA]</scope>
    <source>
        <strain evidence="1 2">DAOM 197198</strain>
    </source>
</reference>
<sequence>MYNKWLLNKPVKKGIQPKIDISDDKLVSRPLVIERFKKILQPDKDHSYYHLVCSEHGTGKITLVRIASNEVGCGVLYVNIPANLSELDKAFGKAINFAYERISVTRQWLRKINSDVIVYDNVSHLVHKNPEILDILQDDAKHNADDRKYIAVFVCSEGSVPQRMESRSAWSRAKTPVMEIGDLSEEESMEYLIKNHKIKEVYAKKLFDLVGGHIIELKIVADDFLAGQKFEIIKQQVLDKVEKKFKSAQLLPNDQYYELGKSLICDLLKSNELSFLEFKNYFDRAEKLNEVLDSNIFSYHPEKNIVTFQSQSVKSYIQEKANIFHIYENFKIIEID</sequence>
<organism evidence="1 2">
    <name type="scientific">Rhizophagus irregularis (strain DAOM 181602 / DAOM 197198 / MUCL 43194)</name>
    <name type="common">Arbuscular mycorrhizal fungus</name>
    <name type="synonym">Glomus intraradices</name>
    <dbReference type="NCBI Taxonomy" id="747089"/>
    <lineage>
        <taxon>Eukaryota</taxon>
        <taxon>Fungi</taxon>
        <taxon>Fungi incertae sedis</taxon>
        <taxon>Mucoromycota</taxon>
        <taxon>Glomeromycotina</taxon>
        <taxon>Glomeromycetes</taxon>
        <taxon>Glomerales</taxon>
        <taxon>Glomeraceae</taxon>
        <taxon>Rhizophagus</taxon>
    </lineage>
</organism>
<dbReference type="EMBL" id="AUPC02000778">
    <property type="protein sequence ID" value="POG55173.1"/>
    <property type="molecule type" value="Genomic_DNA"/>
</dbReference>
<comment type="caution">
    <text evidence="1">The sequence shown here is derived from an EMBL/GenBank/DDBJ whole genome shotgun (WGS) entry which is preliminary data.</text>
</comment>
<accession>A0A2P4NPW0</accession>
<protein>
    <recommendedName>
        <fullName evidence="3">ATPase AAA-type core domain-containing protein</fullName>
    </recommendedName>
</protein>
<evidence type="ECO:0000313" key="2">
    <source>
        <dbReference type="Proteomes" id="UP000018888"/>
    </source>
</evidence>
<gene>
    <name evidence="1" type="ORF">GLOIN_2v1739832</name>
</gene>
<reference evidence="1 2" key="2">
    <citation type="journal article" date="2018" name="New Phytol.">
        <title>High intraspecific genome diversity in the model arbuscular mycorrhizal symbiont Rhizophagus irregularis.</title>
        <authorList>
            <person name="Chen E.C.H."/>
            <person name="Morin E."/>
            <person name="Beaudet D."/>
            <person name="Noel J."/>
            <person name="Yildirir G."/>
            <person name="Ndikumana S."/>
            <person name="Charron P."/>
            <person name="St-Onge C."/>
            <person name="Giorgi J."/>
            <person name="Kruger M."/>
            <person name="Marton T."/>
            <person name="Ropars J."/>
            <person name="Grigoriev I.V."/>
            <person name="Hainaut M."/>
            <person name="Henrissat B."/>
            <person name="Roux C."/>
            <person name="Martin F."/>
            <person name="Corradi N."/>
        </authorList>
    </citation>
    <scope>NUCLEOTIDE SEQUENCE [LARGE SCALE GENOMIC DNA]</scope>
    <source>
        <strain evidence="1 2">DAOM 197198</strain>
    </source>
</reference>
<dbReference type="SUPFAM" id="SSF52540">
    <property type="entry name" value="P-loop containing nucleoside triphosphate hydrolases"/>
    <property type="match status" value="1"/>
</dbReference>
<dbReference type="VEuPathDB" id="FungiDB:RhiirFUN_008992"/>
<dbReference type="InterPro" id="IPR027417">
    <property type="entry name" value="P-loop_NTPase"/>
</dbReference>
<evidence type="ECO:0008006" key="3">
    <source>
        <dbReference type="Google" id="ProtNLM"/>
    </source>
</evidence>
<dbReference type="Proteomes" id="UP000018888">
    <property type="component" value="Unassembled WGS sequence"/>
</dbReference>